<evidence type="ECO:0000313" key="1">
    <source>
        <dbReference type="EMBL" id="SAK56426.1"/>
    </source>
</evidence>
<accession>A0A158AFL9</accession>
<dbReference type="EMBL" id="FCOI02000006">
    <property type="protein sequence ID" value="SAK56426.1"/>
    <property type="molecule type" value="Genomic_DNA"/>
</dbReference>
<protein>
    <submittedName>
        <fullName evidence="1">Uncharacterized protein</fullName>
    </submittedName>
</protein>
<name>A0A158AFL9_9BURK</name>
<dbReference type="AlphaFoldDB" id="A0A158AFL9"/>
<dbReference type="STRING" id="1777137.AWB76_02289"/>
<proteinExistence type="predicted"/>
<keyword evidence="2" id="KW-1185">Reference proteome</keyword>
<evidence type="ECO:0000313" key="2">
    <source>
        <dbReference type="Proteomes" id="UP000054624"/>
    </source>
</evidence>
<organism evidence="1 2">
    <name type="scientific">Caballeronia temeraria</name>
    <dbReference type="NCBI Taxonomy" id="1777137"/>
    <lineage>
        <taxon>Bacteria</taxon>
        <taxon>Pseudomonadati</taxon>
        <taxon>Pseudomonadota</taxon>
        <taxon>Betaproteobacteria</taxon>
        <taxon>Burkholderiales</taxon>
        <taxon>Burkholderiaceae</taxon>
        <taxon>Caballeronia</taxon>
    </lineage>
</organism>
<reference evidence="2" key="1">
    <citation type="submission" date="2016-01" db="EMBL/GenBank/DDBJ databases">
        <authorList>
            <person name="Peeters Charlotte."/>
        </authorList>
    </citation>
    <scope>NUCLEOTIDE SEQUENCE [LARGE SCALE GENOMIC DNA]</scope>
</reference>
<sequence>MLDKRYMRSAEAFMYSVGLITGGTPRSRR</sequence>
<dbReference type="Proteomes" id="UP000054624">
    <property type="component" value="Unassembled WGS sequence"/>
</dbReference>
<gene>
    <name evidence="1" type="ORF">AWB76_02289</name>
</gene>